<evidence type="ECO:0000256" key="3">
    <source>
        <dbReference type="ARBA" id="ARBA00022692"/>
    </source>
</evidence>
<reference evidence="7 8" key="1">
    <citation type="journal article" date="2016" name="Nat. Commun.">
        <title>Thousands of microbial genomes shed light on interconnected biogeochemical processes in an aquifer system.</title>
        <authorList>
            <person name="Anantharaman K."/>
            <person name="Brown C.T."/>
            <person name="Hug L.A."/>
            <person name="Sharon I."/>
            <person name="Castelle C.J."/>
            <person name="Probst A.J."/>
            <person name="Thomas B.C."/>
            <person name="Singh A."/>
            <person name="Wilkins M.J."/>
            <person name="Karaoz U."/>
            <person name="Brodie E.L."/>
            <person name="Williams K.H."/>
            <person name="Hubbard S.S."/>
            <person name="Banfield J.F."/>
        </authorList>
    </citation>
    <scope>NUCLEOTIDE SEQUENCE [LARGE SCALE GENOMIC DNA]</scope>
</reference>
<gene>
    <name evidence="7" type="ORF">A3D26_00285</name>
</gene>
<dbReference type="GO" id="GO:0005886">
    <property type="term" value="C:plasma membrane"/>
    <property type="evidence" value="ECO:0007669"/>
    <property type="project" value="UniProtKB-SubCell"/>
</dbReference>
<feature type="transmembrane region" description="Helical" evidence="6">
    <location>
        <begin position="176"/>
        <end position="194"/>
    </location>
</feature>
<keyword evidence="4 6" id="KW-1133">Transmembrane helix</keyword>
<keyword evidence="3 6" id="KW-0812">Transmembrane</keyword>
<feature type="transmembrane region" description="Helical" evidence="6">
    <location>
        <begin position="332"/>
        <end position="353"/>
    </location>
</feature>
<dbReference type="PANTHER" id="PTHR30250">
    <property type="entry name" value="PST FAMILY PREDICTED COLANIC ACID TRANSPORTER"/>
    <property type="match status" value="1"/>
</dbReference>
<feature type="transmembrane region" description="Helical" evidence="6">
    <location>
        <begin position="12"/>
        <end position="33"/>
    </location>
</feature>
<feature type="transmembrane region" description="Helical" evidence="6">
    <location>
        <begin position="384"/>
        <end position="409"/>
    </location>
</feature>
<feature type="transmembrane region" description="Helical" evidence="6">
    <location>
        <begin position="148"/>
        <end position="170"/>
    </location>
</feature>
<feature type="transmembrane region" description="Helical" evidence="6">
    <location>
        <begin position="215"/>
        <end position="240"/>
    </location>
</feature>
<comment type="caution">
    <text evidence="7">The sequence shown here is derived from an EMBL/GenBank/DDBJ whole genome shotgun (WGS) entry which is preliminary data.</text>
</comment>
<dbReference type="CDD" id="cd13128">
    <property type="entry name" value="MATE_Wzx_like"/>
    <property type="match status" value="1"/>
</dbReference>
<feature type="transmembrane region" description="Helical" evidence="6">
    <location>
        <begin position="290"/>
        <end position="312"/>
    </location>
</feature>
<dbReference type="AlphaFoldDB" id="A0A1G1V5A2"/>
<dbReference type="Proteomes" id="UP000178319">
    <property type="component" value="Unassembled WGS sequence"/>
</dbReference>
<evidence type="ECO:0000256" key="4">
    <source>
        <dbReference type="ARBA" id="ARBA00022989"/>
    </source>
</evidence>
<evidence type="ECO:0000256" key="2">
    <source>
        <dbReference type="ARBA" id="ARBA00022475"/>
    </source>
</evidence>
<evidence type="ECO:0000256" key="1">
    <source>
        <dbReference type="ARBA" id="ARBA00004651"/>
    </source>
</evidence>
<keyword evidence="5 6" id="KW-0472">Membrane</keyword>
<protein>
    <submittedName>
        <fullName evidence="7">Uncharacterized protein</fullName>
    </submittedName>
</protein>
<dbReference type="Pfam" id="PF01943">
    <property type="entry name" value="Polysacc_synt"/>
    <property type="match status" value="1"/>
</dbReference>
<dbReference type="STRING" id="1797516.A3D26_00285"/>
<evidence type="ECO:0000313" key="8">
    <source>
        <dbReference type="Proteomes" id="UP000178319"/>
    </source>
</evidence>
<accession>A0A1G1V5A2</accession>
<evidence type="ECO:0000256" key="5">
    <source>
        <dbReference type="ARBA" id="ARBA00023136"/>
    </source>
</evidence>
<comment type="subcellular location">
    <subcellularLocation>
        <location evidence="1">Cell membrane</location>
        <topology evidence="1">Multi-pass membrane protein</topology>
    </subcellularLocation>
</comment>
<feature type="transmembrane region" description="Helical" evidence="6">
    <location>
        <begin position="360"/>
        <end position="378"/>
    </location>
</feature>
<evidence type="ECO:0000256" key="6">
    <source>
        <dbReference type="SAM" id="Phobius"/>
    </source>
</evidence>
<feature type="transmembrane region" description="Helical" evidence="6">
    <location>
        <begin position="39"/>
        <end position="60"/>
    </location>
</feature>
<feature type="transmembrane region" description="Helical" evidence="6">
    <location>
        <begin position="260"/>
        <end position="278"/>
    </location>
</feature>
<dbReference type="EMBL" id="MHBZ01000033">
    <property type="protein sequence ID" value="OGY10523.1"/>
    <property type="molecule type" value="Genomic_DNA"/>
</dbReference>
<proteinExistence type="predicted"/>
<sequence length="419" mass="45918">MSFFRLIFRNTVLQTSAKVVSIFCSVFLTYFLGNKLGESGYGVYVLVMTIILFFGTVADWGTTFISVREASMSSSKANRNLVFSTAFTVRFLLSILAFILVNIMVRLNSAWAGLVVPTTVASFILPLLSLKTSFGIVFQTILRFDFSALVEVFSTLVFFGLAVFFVVSGFGLTPVMASWVFSTFLGLVLGFVWARRFLGPFAWSLQTALKMLREAAPTGALLVVFSVYNRLDILVLQHFYPGAAVGNYGLAYKIYETLGLGASYIMNVVFPILSAVYVKDGLKGAFGSYFFKAFGFLSVLAVGLSLGVFFLAPFLPGIFQGKFVGSVTSLQILSVALLFSYLNHLTGYTLIAIGKQRASLLIACVALLVNLLGNFSFIPRYSLIASSYMTIATEALVLVLSSVALWFTIGRAYFTEKNE</sequence>
<name>A0A1G1V5A2_9BACT</name>
<feature type="transmembrane region" description="Helical" evidence="6">
    <location>
        <begin position="81"/>
        <end position="104"/>
    </location>
</feature>
<evidence type="ECO:0000313" key="7">
    <source>
        <dbReference type="EMBL" id="OGY10523.1"/>
    </source>
</evidence>
<dbReference type="InterPro" id="IPR050833">
    <property type="entry name" value="Poly_Biosynth_Transport"/>
</dbReference>
<keyword evidence="2" id="KW-1003">Cell membrane</keyword>
<dbReference type="InterPro" id="IPR002797">
    <property type="entry name" value="Polysacc_synth"/>
</dbReference>
<dbReference type="PANTHER" id="PTHR30250:SF11">
    <property type="entry name" value="O-ANTIGEN TRANSPORTER-RELATED"/>
    <property type="match status" value="1"/>
</dbReference>
<organism evidence="7 8">
    <name type="scientific">Candidatus Blackburnbacteria bacterium RIFCSPHIGHO2_02_FULL_44_20</name>
    <dbReference type="NCBI Taxonomy" id="1797516"/>
    <lineage>
        <taxon>Bacteria</taxon>
        <taxon>Candidatus Blackburniibacteriota</taxon>
    </lineage>
</organism>